<dbReference type="InterPro" id="IPR000700">
    <property type="entry name" value="PAS-assoc_C"/>
</dbReference>
<gene>
    <name evidence="5" type="ORF">N790_00715</name>
</gene>
<dbReference type="Pfam" id="PF00990">
    <property type="entry name" value="GGDEF"/>
    <property type="match status" value="1"/>
</dbReference>
<feature type="domain" description="EAL" evidence="3">
    <location>
        <begin position="551"/>
        <end position="807"/>
    </location>
</feature>
<dbReference type="InterPro" id="IPR043128">
    <property type="entry name" value="Rev_trsase/Diguanyl_cyclase"/>
</dbReference>
<proteinExistence type="predicted"/>
<dbReference type="InterPro" id="IPR001610">
    <property type="entry name" value="PAC"/>
</dbReference>
<dbReference type="PATRIC" id="fig|1384054.3.peg.128"/>
<dbReference type="PANTHER" id="PTHR44757:SF2">
    <property type="entry name" value="BIOFILM ARCHITECTURE MAINTENANCE PROTEIN MBAA"/>
    <property type="match status" value="1"/>
</dbReference>
<dbReference type="InterPro" id="IPR000014">
    <property type="entry name" value="PAS"/>
</dbReference>
<dbReference type="SMART" id="SM00267">
    <property type="entry name" value="GGDEF"/>
    <property type="match status" value="1"/>
</dbReference>
<dbReference type="PROSITE" id="PS50112">
    <property type="entry name" value="PAS"/>
    <property type="match status" value="2"/>
</dbReference>
<reference evidence="5 6" key="1">
    <citation type="submission" date="2013-09" db="EMBL/GenBank/DDBJ databases">
        <title>Genome sequencing of Arenimonas malthae.</title>
        <authorList>
            <person name="Chen F."/>
            <person name="Wang G."/>
        </authorList>
    </citation>
    <scope>NUCLEOTIDE SEQUENCE [LARGE SCALE GENOMIC DNA]</scope>
    <source>
        <strain evidence="5 6">CC-JY-1</strain>
    </source>
</reference>
<dbReference type="NCBIfam" id="TIGR00254">
    <property type="entry name" value="GGDEF"/>
    <property type="match status" value="1"/>
</dbReference>
<dbReference type="Pfam" id="PF00989">
    <property type="entry name" value="PAS"/>
    <property type="match status" value="1"/>
</dbReference>
<sequence length="811" mass="89862">MRLAEAFESSTSVVAVMRGSDGVFLGVNAAFERSTGYRREQVIGRLPIEIGLWPDPAFRARIWSVLRAEQRAVALPMSLACADGRLRPGHLSVEFARDGGETVVFCLVHLDPDQAAPPTDEAVVPDGFYRSLYLAASEGIYRSLPGGGFLDVNPAMARILGFASPAELLAERGRDAASMYVDAAHGARVHARLLAGERLERERARVRRRDGAVIWVSENSRAIFGEAGQVLFFEGSLVDITAQVEAEQALLRSESKYRTLVEHSQVGVFIMAGDRYTYANQAFAQMLGYREDDLVGRGYREIMAPDAVPQSERRNQDRLAGRPVPPDFETVLIHREGRRVHVKVSIGPVLLDGVEHLTGTVLDITRQREAEERLRYHATHDPLTGLPNRMLFNQRLAGAMLEASRGGDPSYAVLFLDLDGFKWVNDSLGHGAGDRLLVQIARRLEDSLLRDVLIARYGGDEFTLLPDGRCDRDRAMAIARAVIGLFEQPFDVGGQQVFSSASVGIVVGRREYESPDQVLRDADTAMYRAKAVGKSGFVVFDEGMHQEALSRLQLETDFRLAFERAEFRLHYQPIVELASGRLVGAEALVRWWHPRRGLLTPADFLPLAEETGLIVDLDAWVLREACRQLGDWRARVPDFAALSMNVNVDERQMVSPGIVEEVFTLLQSHRIPPDRLRLEVTETAFRAGRGQAEQRLLSLKALGVGLVVDDFGTGYSSLESFAASPFDALKMDQVFIRDIETNPRHRAIVRTITSFADELGLALTAEGIETPAQRERLRAIGCQYGQGYLFSPALPADEFEQLLSGTARIVG</sequence>
<evidence type="ECO:0000313" key="6">
    <source>
        <dbReference type="Proteomes" id="UP000029392"/>
    </source>
</evidence>
<dbReference type="InterPro" id="IPR001633">
    <property type="entry name" value="EAL_dom"/>
</dbReference>
<evidence type="ECO:0008006" key="7">
    <source>
        <dbReference type="Google" id="ProtNLM"/>
    </source>
</evidence>
<keyword evidence="6" id="KW-1185">Reference proteome</keyword>
<name>A0A091BND3_9GAMM</name>
<protein>
    <recommendedName>
        <fullName evidence="7">Diguanylate cyclase</fullName>
    </recommendedName>
</protein>
<comment type="caution">
    <text evidence="5">The sequence shown here is derived from an EMBL/GenBank/DDBJ whole genome shotgun (WGS) entry which is preliminary data.</text>
</comment>
<dbReference type="InterPro" id="IPR052155">
    <property type="entry name" value="Biofilm_reg_signaling"/>
</dbReference>
<dbReference type="Proteomes" id="UP000029392">
    <property type="component" value="Unassembled WGS sequence"/>
</dbReference>
<dbReference type="SUPFAM" id="SSF141868">
    <property type="entry name" value="EAL domain-like"/>
    <property type="match status" value="1"/>
</dbReference>
<dbReference type="STRING" id="1384054.N790_00715"/>
<evidence type="ECO:0000259" key="2">
    <source>
        <dbReference type="PROSITE" id="PS50113"/>
    </source>
</evidence>
<dbReference type="PROSITE" id="PS50883">
    <property type="entry name" value="EAL"/>
    <property type="match status" value="1"/>
</dbReference>
<dbReference type="GO" id="GO:0006355">
    <property type="term" value="P:regulation of DNA-templated transcription"/>
    <property type="evidence" value="ECO:0007669"/>
    <property type="project" value="InterPro"/>
</dbReference>
<dbReference type="SMART" id="SM00091">
    <property type="entry name" value="PAS"/>
    <property type="match status" value="3"/>
</dbReference>
<dbReference type="CDD" id="cd00130">
    <property type="entry name" value="PAS"/>
    <property type="match status" value="3"/>
</dbReference>
<dbReference type="Gene3D" id="3.30.70.270">
    <property type="match status" value="1"/>
</dbReference>
<dbReference type="InterPro" id="IPR013767">
    <property type="entry name" value="PAS_fold"/>
</dbReference>
<dbReference type="AlphaFoldDB" id="A0A091BND3"/>
<feature type="domain" description="GGDEF" evidence="4">
    <location>
        <begin position="409"/>
        <end position="542"/>
    </location>
</feature>
<dbReference type="SUPFAM" id="SSF55073">
    <property type="entry name" value="Nucleotide cyclase"/>
    <property type="match status" value="1"/>
</dbReference>
<dbReference type="InterPro" id="IPR000160">
    <property type="entry name" value="GGDEF_dom"/>
</dbReference>
<dbReference type="CDD" id="cd01949">
    <property type="entry name" value="GGDEF"/>
    <property type="match status" value="1"/>
</dbReference>
<dbReference type="SMART" id="SM00052">
    <property type="entry name" value="EAL"/>
    <property type="match status" value="1"/>
</dbReference>
<feature type="domain" description="PAC" evidence="2">
    <location>
        <begin position="326"/>
        <end position="376"/>
    </location>
</feature>
<dbReference type="SMART" id="SM00086">
    <property type="entry name" value="PAC"/>
    <property type="match status" value="3"/>
</dbReference>
<dbReference type="Pfam" id="PF00563">
    <property type="entry name" value="EAL"/>
    <property type="match status" value="1"/>
</dbReference>
<dbReference type="SUPFAM" id="SSF55785">
    <property type="entry name" value="PYP-like sensor domain (PAS domain)"/>
    <property type="match status" value="3"/>
</dbReference>
<feature type="domain" description="PAC" evidence="2">
    <location>
        <begin position="200"/>
        <end position="252"/>
    </location>
</feature>
<dbReference type="Pfam" id="PF08447">
    <property type="entry name" value="PAS_3"/>
    <property type="match status" value="1"/>
</dbReference>
<dbReference type="InterPro" id="IPR035919">
    <property type="entry name" value="EAL_sf"/>
</dbReference>
<dbReference type="InterPro" id="IPR029787">
    <property type="entry name" value="Nucleotide_cyclase"/>
</dbReference>
<feature type="domain" description="PAS" evidence="1">
    <location>
        <begin position="1"/>
        <end position="45"/>
    </location>
</feature>
<accession>A0A091BND3</accession>
<dbReference type="InterPro" id="IPR013655">
    <property type="entry name" value="PAS_fold_3"/>
</dbReference>
<evidence type="ECO:0000313" key="5">
    <source>
        <dbReference type="EMBL" id="KFN52324.1"/>
    </source>
</evidence>
<organism evidence="5 6">
    <name type="scientific">Arenimonas malthae CC-JY-1</name>
    <dbReference type="NCBI Taxonomy" id="1384054"/>
    <lineage>
        <taxon>Bacteria</taxon>
        <taxon>Pseudomonadati</taxon>
        <taxon>Pseudomonadota</taxon>
        <taxon>Gammaproteobacteria</taxon>
        <taxon>Lysobacterales</taxon>
        <taxon>Lysobacteraceae</taxon>
        <taxon>Arenimonas</taxon>
    </lineage>
</organism>
<dbReference type="CDD" id="cd01948">
    <property type="entry name" value="EAL"/>
    <property type="match status" value="1"/>
</dbReference>
<dbReference type="eggNOG" id="COG5001">
    <property type="taxonomic scope" value="Bacteria"/>
</dbReference>
<evidence type="ECO:0000259" key="4">
    <source>
        <dbReference type="PROSITE" id="PS50887"/>
    </source>
</evidence>
<dbReference type="NCBIfam" id="TIGR00229">
    <property type="entry name" value="sensory_box"/>
    <property type="match status" value="3"/>
</dbReference>
<dbReference type="EMBL" id="AVCH01000001">
    <property type="protein sequence ID" value="KFN52324.1"/>
    <property type="molecule type" value="Genomic_DNA"/>
</dbReference>
<dbReference type="RefSeq" id="WP_052385557.1">
    <property type="nucleotide sequence ID" value="NZ_AVCH01000001.1"/>
</dbReference>
<dbReference type="Gene3D" id="3.30.450.20">
    <property type="entry name" value="PAS domain"/>
    <property type="match status" value="3"/>
</dbReference>
<dbReference type="Gene3D" id="3.20.20.450">
    <property type="entry name" value="EAL domain"/>
    <property type="match status" value="1"/>
</dbReference>
<evidence type="ECO:0000259" key="3">
    <source>
        <dbReference type="PROSITE" id="PS50883"/>
    </source>
</evidence>
<dbReference type="Pfam" id="PF13426">
    <property type="entry name" value="PAS_9"/>
    <property type="match status" value="1"/>
</dbReference>
<dbReference type="InterPro" id="IPR035965">
    <property type="entry name" value="PAS-like_dom_sf"/>
</dbReference>
<evidence type="ECO:0000259" key="1">
    <source>
        <dbReference type="PROSITE" id="PS50112"/>
    </source>
</evidence>
<dbReference type="PANTHER" id="PTHR44757">
    <property type="entry name" value="DIGUANYLATE CYCLASE DGCP"/>
    <property type="match status" value="1"/>
</dbReference>
<dbReference type="PROSITE" id="PS50887">
    <property type="entry name" value="GGDEF"/>
    <property type="match status" value="1"/>
</dbReference>
<dbReference type="PROSITE" id="PS50113">
    <property type="entry name" value="PAC"/>
    <property type="match status" value="2"/>
</dbReference>
<feature type="domain" description="PAS" evidence="1">
    <location>
        <begin position="253"/>
        <end position="322"/>
    </location>
</feature>